<comment type="caution">
    <text evidence="2">The sequence shown here is derived from an EMBL/GenBank/DDBJ whole genome shotgun (WGS) entry which is preliminary data.</text>
</comment>
<dbReference type="InterPro" id="IPR009057">
    <property type="entry name" value="Homeodomain-like_sf"/>
</dbReference>
<dbReference type="GO" id="GO:0003677">
    <property type="term" value="F:DNA binding"/>
    <property type="evidence" value="ECO:0007669"/>
    <property type="project" value="InterPro"/>
</dbReference>
<name>A0A480A2F2_9CYAN</name>
<organism evidence="2 3">
    <name type="scientific">Sphaerospermopsis reniformis</name>
    <dbReference type="NCBI Taxonomy" id="531300"/>
    <lineage>
        <taxon>Bacteria</taxon>
        <taxon>Bacillati</taxon>
        <taxon>Cyanobacteriota</taxon>
        <taxon>Cyanophyceae</taxon>
        <taxon>Nostocales</taxon>
        <taxon>Aphanizomenonaceae</taxon>
        <taxon>Sphaerospermopsis</taxon>
    </lineage>
</organism>
<protein>
    <recommendedName>
        <fullName evidence="1">HTH cro/C1-type domain-containing protein</fullName>
    </recommendedName>
</protein>
<reference evidence="3" key="1">
    <citation type="submission" date="2019-02" db="EMBL/GenBank/DDBJ databases">
        <title>Draft genome sequence of Sphaerospermopsis reniformis NIES-1949.</title>
        <authorList>
            <person name="Yamaguchi H."/>
            <person name="Suzuki S."/>
            <person name="Kawachi M."/>
        </authorList>
    </citation>
    <scope>NUCLEOTIDE SEQUENCE [LARGE SCALE GENOMIC DNA]</scope>
    <source>
        <strain evidence="3">NIES-1949</strain>
    </source>
</reference>
<dbReference type="InterPro" id="IPR010982">
    <property type="entry name" value="Lambda_DNA-bd_dom_sf"/>
</dbReference>
<dbReference type="SUPFAM" id="SSF46689">
    <property type="entry name" value="Homeodomain-like"/>
    <property type="match status" value="1"/>
</dbReference>
<accession>A0A480A2F2</accession>
<dbReference type="SMART" id="SM00530">
    <property type="entry name" value="HTH_XRE"/>
    <property type="match status" value="1"/>
</dbReference>
<dbReference type="EMBL" id="BJCE01000223">
    <property type="protein sequence ID" value="GCL39210.1"/>
    <property type="molecule type" value="Genomic_DNA"/>
</dbReference>
<sequence length="140" mass="16077">MQERQKRLAELIEHLLEEGWTQKKLAERIGVDTTTVYRWLKAKVVPEADSKNFLRLAKVSGGDSESLQEYLDGHISLSAYRQRWENSPLNYANSFKSRPVEEIKQEVLEQIILLEPADILDVISRSATLLAEKKLVAERA</sequence>
<feature type="domain" description="HTH cro/C1-type" evidence="1">
    <location>
        <begin position="11"/>
        <end position="67"/>
    </location>
</feature>
<dbReference type="RefSeq" id="WP_096573084.1">
    <property type="nucleotide sequence ID" value="NZ_BJCE01000223.1"/>
</dbReference>
<evidence type="ECO:0000313" key="3">
    <source>
        <dbReference type="Proteomes" id="UP000300142"/>
    </source>
</evidence>
<dbReference type="Gene3D" id="1.10.260.40">
    <property type="entry name" value="lambda repressor-like DNA-binding domains"/>
    <property type="match status" value="1"/>
</dbReference>
<dbReference type="Pfam" id="PF13384">
    <property type="entry name" value="HTH_23"/>
    <property type="match status" value="1"/>
</dbReference>
<dbReference type="InterPro" id="IPR001387">
    <property type="entry name" value="Cro/C1-type_HTH"/>
</dbReference>
<evidence type="ECO:0000259" key="1">
    <source>
        <dbReference type="PROSITE" id="PS50943"/>
    </source>
</evidence>
<dbReference type="PROSITE" id="PS50943">
    <property type="entry name" value="HTH_CROC1"/>
    <property type="match status" value="1"/>
</dbReference>
<proteinExistence type="predicted"/>
<gene>
    <name evidence="2" type="ORF">SR1949_43330</name>
</gene>
<dbReference type="AlphaFoldDB" id="A0A480A2F2"/>
<dbReference type="CDD" id="cd00093">
    <property type="entry name" value="HTH_XRE"/>
    <property type="match status" value="1"/>
</dbReference>
<evidence type="ECO:0000313" key="2">
    <source>
        <dbReference type="EMBL" id="GCL39210.1"/>
    </source>
</evidence>
<keyword evidence="3" id="KW-1185">Reference proteome</keyword>
<dbReference type="Proteomes" id="UP000300142">
    <property type="component" value="Unassembled WGS sequence"/>
</dbReference>